<dbReference type="AlphaFoldDB" id="A0A3M0ILM6"/>
<dbReference type="EMBL" id="PENI01000001">
    <property type="protein sequence ID" value="RMB87853.1"/>
    <property type="molecule type" value="Genomic_DNA"/>
</dbReference>
<comment type="caution">
    <text evidence="2">The sequence shown here is derived from an EMBL/GenBank/DDBJ whole genome shotgun (WGS) entry which is preliminary data.</text>
</comment>
<dbReference type="Pfam" id="PF18934">
    <property type="entry name" value="DUF5682"/>
    <property type="match status" value="1"/>
</dbReference>
<feature type="region of interest" description="Disordered" evidence="1">
    <location>
        <begin position="736"/>
        <end position="755"/>
    </location>
</feature>
<feature type="region of interest" description="Disordered" evidence="1">
    <location>
        <begin position="113"/>
        <end position="132"/>
    </location>
</feature>
<evidence type="ECO:0000313" key="2">
    <source>
        <dbReference type="EMBL" id="RMB87853.1"/>
    </source>
</evidence>
<name>A0A3M0ILM6_9ACTN</name>
<feature type="compositionally biased region" description="Acidic residues" evidence="1">
    <location>
        <begin position="114"/>
        <end position="124"/>
    </location>
</feature>
<dbReference type="InterPro" id="IPR050458">
    <property type="entry name" value="LolB"/>
</dbReference>
<dbReference type="PANTHER" id="PTHR30634">
    <property type="entry name" value="OUTER MEMBRANE LOLAB LIPOPROTEIN INSERTION APPARATUS"/>
    <property type="match status" value="1"/>
</dbReference>
<gene>
    <name evidence="2" type="ORF">CTZ28_02590</name>
</gene>
<evidence type="ECO:0000313" key="3">
    <source>
        <dbReference type="Proteomes" id="UP000270471"/>
    </source>
</evidence>
<dbReference type="InterPro" id="IPR043737">
    <property type="entry name" value="DUF5682"/>
</dbReference>
<sequence>MSGSQPLLLGVRHHGPGSARAVRAALDAAVPEAVLIEGPPEADALVPLAADQGMRPPVALLAHAVDEPGRSAFWPLAEFSPEWVAIRWALEHDVPARFIDLPATHTLAWRKAEEEAEAEVEEENPSGPSAEHTLRLDPLAVLAETAGYDDPERWWEDVVEHRGAGAPGDGTRDREAALAPFAALEEAMGALRETYGAGGHDRDLVREAHMRLQLRSAQREFGDSVAVVCGAWHVPALRRKSAVTADRALLKGLPKVKADMTWVPWTHRRLSRASGYGAGIDSPGWYGHLFGAPDRPVERWLTKVAGLLREEDRIVSSAHVIEAVRLAGTLAAMRGRPLPGLTETTDAVRAVMCDGSDVPLALVHDRLVVGDVLGEVPDTAPAVPLQRDLTLLQRRLRLKPEALERELELDLRKENDAERSRLLHRLRLLGIGWGEPARSRGSTGTFRETWRLRWEPELSVRVAEAGVWGTTVAAAATARAEADARAARALADVTALAEHCLLAGLRDALPVVMRVLADRAALDADVGHLAQALPALVRSLRYGDVRGTDTTALAEVAAGLAERVFVGLPPACTALDADAAEQMRGHVDAVHGAVGLLAESSAASHGDLRARWRSVLRSLSGRDTVPGVIRGRAVRLLLDEGEVGQDEAARLMGLVLSPGTPPQDAAAWIEGFVGGGGGMLLVHDERLLGLVDAWLTGVPADAFTDVLPLLRRTFAAYEPGVRRTLGELVRRGPGVRGGASAGRTAGIPGFAPEPDTERAEAVLPLVRLLLGLDTDDKDLAGVGT</sequence>
<evidence type="ECO:0000256" key="1">
    <source>
        <dbReference type="SAM" id="MobiDB-lite"/>
    </source>
</evidence>
<dbReference type="Proteomes" id="UP000270471">
    <property type="component" value="Unassembled WGS sequence"/>
</dbReference>
<dbReference type="PANTHER" id="PTHR30634:SF14">
    <property type="match status" value="1"/>
</dbReference>
<dbReference type="RefSeq" id="WP_121887521.1">
    <property type="nucleotide sequence ID" value="NZ_PENI01000001.1"/>
</dbReference>
<protein>
    <submittedName>
        <fullName evidence="2">Uncharacterized protein</fullName>
    </submittedName>
</protein>
<reference evidence="2 3" key="1">
    <citation type="submission" date="2017-11" db="EMBL/GenBank/DDBJ databases">
        <title>Draft genome of actinobacteria isolated from guarana (Paullinia cupana (Mart.) Ducke.</title>
        <authorList>
            <person name="Siqueira K.A."/>
            <person name="Liotti R.G."/>
            <person name="Mendes T.A.O."/>
            <person name="Soares M.A."/>
        </authorList>
    </citation>
    <scope>NUCLEOTIDE SEQUENCE [LARGE SCALE GENOMIC DNA]</scope>
    <source>
        <strain evidence="2 3">193</strain>
    </source>
</reference>
<keyword evidence="3" id="KW-1185">Reference proteome</keyword>
<dbReference type="OrthoDB" id="9768066at2"/>
<organism evidence="2 3">
    <name type="scientific">Streptomyces shenzhenensis</name>
    <dbReference type="NCBI Taxonomy" id="943815"/>
    <lineage>
        <taxon>Bacteria</taxon>
        <taxon>Bacillati</taxon>
        <taxon>Actinomycetota</taxon>
        <taxon>Actinomycetes</taxon>
        <taxon>Kitasatosporales</taxon>
        <taxon>Streptomycetaceae</taxon>
        <taxon>Streptomyces</taxon>
    </lineage>
</organism>
<proteinExistence type="predicted"/>
<accession>A0A3M0ILM6</accession>